<evidence type="ECO:0000256" key="1">
    <source>
        <dbReference type="SAM" id="SignalP"/>
    </source>
</evidence>
<evidence type="ECO:0000313" key="2">
    <source>
        <dbReference type="EMBL" id="CAG8654674.1"/>
    </source>
</evidence>
<feature type="chain" id="PRO_5040497577" evidence="1">
    <location>
        <begin position="23"/>
        <end position="192"/>
    </location>
</feature>
<keyword evidence="3" id="KW-1185">Reference proteome</keyword>
<dbReference type="OrthoDB" id="2378356at2759"/>
<keyword evidence="1" id="KW-0732">Signal</keyword>
<reference evidence="2" key="1">
    <citation type="submission" date="2021-06" db="EMBL/GenBank/DDBJ databases">
        <authorList>
            <person name="Kallberg Y."/>
            <person name="Tangrot J."/>
            <person name="Rosling A."/>
        </authorList>
    </citation>
    <scope>NUCLEOTIDE SEQUENCE</scope>
    <source>
        <strain evidence="2">MA453B</strain>
    </source>
</reference>
<dbReference type="EMBL" id="CAJVPY010006006">
    <property type="protein sequence ID" value="CAG8654674.1"/>
    <property type="molecule type" value="Genomic_DNA"/>
</dbReference>
<accession>A0A9N9DVZ3</accession>
<evidence type="ECO:0000313" key="3">
    <source>
        <dbReference type="Proteomes" id="UP000789405"/>
    </source>
</evidence>
<protein>
    <submittedName>
        <fullName evidence="2">12964_t:CDS:1</fullName>
    </submittedName>
</protein>
<dbReference type="Proteomes" id="UP000789405">
    <property type="component" value="Unassembled WGS sequence"/>
</dbReference>
<sequence length="192" mass="21592">MVKQEILSILILLLFSTSCSVAIFDLPSLEMIPTVVGNYEFPKGIKIAKNITPPAGHVFKFYLIVSGYSWHRCVNKTWIFEESRGLFFNNDEDIHYYPLSTSASTFKNDAVSGGEISLGVKSIIPEYLTTKNSVKGAFEDVTYIVRPKIKGGNAPTIPCGNEQYPEGFIHSRPFILSYILTAIFHYQKYMTS</sequence>
<feature type="signal peptide" evidence="1">
    <location>
        <begin position="1"/>
        <end position="22"/>
    </location>
</feature>
<gene>
    <name evidence="2" type="ORF">DERYTH_LOCUS10375</name>
</gene>
<organism evidence="2 3">
    <name type="scientific">Dentiscutata erythropus</name>
    <dbReference type="NCBI Taxonomy" id="1348616"/>
    <lineage>
        <taxon>Eukaryota</taxon>
        <taxon>Fungi</taxon>
        <taxon>Fungi incertae sedis</taxon>
        <taxon>Mucoromycota</taxon>
        <taxon>Glomeromycotina</taxon>
        <taxon>Glomeromycetes</taxon>
        <taxon>Diversisporales</taxon>
        <taxon>Gigasporaceae</taxon>
        <taxon>Dentiscutata</taxon>
    </lineage>
</organism>
<comment type="caution">
    <text evidence="2">The sequence shown here is derived from an EMBL/GenBank/DDBJ whole genome shotgun (WGS) entry which is preliminary data.</text>
</comment>
<dbReference type="PROSITE" id="PS51257">
    <property type="entry name" value="PROKAR_LIPOPROTEIN"/>
    <property type="match status" value="1"/>
</dbReference>
<dbReference type="AlphaFoldDB" id="A0A9N9DVZ3"/>
<name>A0A9N9DVZ3_9GLOM</name>
<proteinExistence type="predicted"/>